<dbReference type="HOGENOM" id="CLU_141437_0_0_2"/>
<dbReference type="AlphaFoldDB" id="G7VCC1"/>
<keyword evidence="9" id="KW-0676">Redox-active center</keyword>
<dbReference type="Pfam" id="PF07884">
    <property type="entry name" value="VKOR"/>
    <property type="match status" value="1"/>
</dbReference>
<dbReference type="eggNOG" id="arCOG03749">
    <property type="taxonomic scope" value="Archaea"/>
</dbReference>
<dbReference type="GeneID" id="11595362"/>
<sequence length="150" mass="16912">MNVWLPLLVVFSAGGLAASLLVVYLFYLLGQLPPGCYVGEVLPGVTADCLRVLKSEYAYIGPVPLDVAAAVWFVVNIAAALWLYRTLERRAARFIFWWRLLGLALLPYLLYLEFAVLKAVCIYCTIMHIFIVADFVVITIFLRRVSPLIR</sequence>
<dbReference type="SMART" id="SM00756">
    <property type="entry name" value="VKc"/>
    <property type="match status" value="1"/>
</dbReference>
<keyword evidence="13" id="KW-1185">Reference proteome</keyword>
<evidence type="ECO:0000256" key="1">
    <source>
        <dbReference type="ARBA" id="ARBA00004141"/>
    </source>
</evidence>
<proteinExistence type="inferred from homology"/>
<evidence type="ECO:0000256" key="5">
    <source>
        <dbReference type="ARBA" id="ARBA00022989"/>
    </source>
</evidence>
<evidence type="ECO:0000256" key="7">
    <source>
        <dbReference type="ARBA" id="ARBA00023136"/>
    </source>
</evidence>
<dbReference type="GO" id="GO:0016020">
    <property type="term" value="C:membrane"/>
    <property type="evidence" value="ECO:0007669"/>
    <property type="project" value="UniProtKB-SubCell"/>
</dbReference>
<dbReference type="EMBL" id="CP003098">
    <property type="protein sequence ID" value="AET32541.1"/>
    <property type="molecule type" value="Genomic_DNA"/>
</dbReference>
<protein>
    <submittedName>
        <fullName evidence="12">Vitamin K epoxide reductase</fullName>
    </submittedName>
</protein>
<evidence type="ECO:0000256" key="3">
    <source>
        <dbReference type="ARBA" id="ARBA00022692"/>
    </source>
</evidence>
<name>G7VCC1_9CREN</name>
<dbReference type="GO" id="GO:0016491">
    <property type="term" value="F:oxidoreductase activity"/>
    <property type="evidence" value="ECO:0007669"/>
    <property type="project" value="UniProtKB-KW"/>
</dbReference>
<gene>
    <name evidence="12" type="ORF">P186_1107</name>
</gene>
<feature type="transmembrane region" description="Helical" evidence="10">
    <location>
        <begin position="67"/>
        <end position="84"/>
    </location>
</feature>
<evidence type="ECO:0000313" key="12">
    <source>
        <dbReference type="EMBL" id="AET32541.1"/>
    </source>
</evidence>
<evidence type="ECO:0000256" key="2">
    <source>
        <dbReference type="ARBA" id="ARBA00006214"/>
    </source>
</evidence>
<comment type="subcellular location">
    <subcellularLocation>
        <location evidence="1">Membrane</location>
        <topology evidence="1">Multi-pass membrane protein</topology>
    </subcellularLocation>
</comment>
<dbReference type="NCBIfam" id="NF011478">
    <property type="entry name" value="PRK14889.1-1"/>
    <property type="match status" value="1"/>
</dbReference>
<feature type="transmembrane region" description="Helical" evidence="10">
    <location>
        <begin position="96"/>
        <end position="114"/>
    </location>
</feature>
<keyword evidence="7 10" id="KW-0472">Membrane</keyword>
<evidence type="ECO:0000256" key="6">
    <source>
        <dbReference type="ARBA" id="ARBA00023002"/>
    </source>
</evidence>
<feature type="transmembrane region" description="Helical" evidence="10">
    <location>
        <begin position="7"/>
        <end position="27"/>
    </location>
</feature>
<dbReference type="Gene3D" id="1.20.1440.130">
    <property type="entry name" value="VKOR domain"/>
    <property type="match status" value="1"/>
</dbReference>
<dbReference type="RefSeq" id="WP_014288369.1">
    <property type="nucleotide sequence ID" value="NC_016645.1"/>
</dbReference>
<dbReference type="KEGG" id="pyr:P186_1107"/>
<keyword evidence="3 10" id="KW-0812">Transmembrane</keyword>
<evidence type="ECO:0000256" key="9">
    <source>
        <dbReference type="ARBA" id="ARBA00023284"/>
    </source>
</evidence>
<dbReference type="InterPro" id="IPR038354">
    <property type="entry name" value="VKOR_sf"/>
</dbReference>
<evidence type="ECO:0000256" key="4">
    <source>
        <dbReference type="ARBA" id="ARBA00022719"/>
    </source>
</evidence>
<evidence type="ECO:0000313" key="13">
    <source>
        <dbReference type="Proteomes" id="UP000005867"/>
    </source>
</evidence>
<dbReference type="GO" id="GO:0048038">
    <property type="term" value="F:quinone binding"/>
    <property type="evidence" value="ECO:0007669"/>
    <property type="project" value="UniProtKB-KW"/>
</dbReference>
<feature type="transmembrane region" description="Helical" evidence="10">
    <location>
        <begin position="120"/>
        <end position="142"/>
    </location>
</feature>
<reference evidence="12 13" key="1">
    <citation type="journal article" date="2012" name="J. Bacteriol.">
        <title>Complete genome sequence of strain 1860, a crenarchaeon of the genus pyrobaculum able to grow with various electron acceptors.</title>
        <authorList>
            <person name="Mardanov A.V."/>
            <person name="Gumerov V.M."/>
            <person name="Slobodkina G.B."/>
            <person name="Beletsky A.V."/>
            <person name="Bonch-Osmolovskaya E.A."/>
            <person name="Ravin N.V."/>
            <person name="Skryabin K.G."/>
        </authorList>
    </citation>
    <scope>NUCLEOTIDE SEQUENCE [LARGE SCALE GENOMIC DNA]</scope>
    <source>
        <strain evidence="12 13">1860</strain>
    </source>
</reference>
<accession>G7VCC1</accession>
<keyword evidence="5 10" id="KW-1133">Transmembrane helix</keyword>
<feature type="domain" description="Vitamin K epoxide reductase" evidence="11">
    <location>
        <begin position="1"/>
        <end position="142"/>
    </location>
</feature>
<dbReference type="InterPro" id="IPR012932">
    <property type="entry name" value="VKOR"/>
</dbReference>
<evidence type="ECO:0000259" key="11">
    <source>
        <dbReference type="SMART" id="SM00756"/>
    </source>
</evidence>
<dbReference type="CDD" id="cd12918">
    <property type="entry name" value="VKOR_arc"/>
    <property type="match status" value="1"/>
</dbReference>
<evidence type="ECO:0000256" key="8">
    <source>
        <dbReference type="ARBA" id="ARBA00023157"/>
    </source>
</evidence>
<keyword evidence="4" id="KW-0874">Quinone</keyword>
<keyword evidence="8" id="KW-1015">Disulfide bond</keyword>
<dbReference type="Proteomes" id="UP000005867">
    <property type="component" value="Chromosome"/>
</dbReference>
<organism evidence="12 13">
    <name type="scientific">Pyrobaculum ferrireducens</name>
    <dbReference type="NCBI Taxonomy" id="1104324"/>
    <lineage>
        <taxon>Archaea</taxon>
        <taxon>Thermoproteota</taxon>
        <taxon>Thermoprotei</taxon>
        <taxon>Thermoproteales</taxon>
        <taxon>Thermoproteaceae</taxon>
        <taxon>Pyrobaculum</taxon>
    </lineage>
</organism>
<dbReference type="OrthoDB" id="27520at2157"/>
<dbReference type="BioCyc" id="PSP1104324:GJSN-1080-MONOMER"/>
<keyword evidence="6" id="KW-0560">Oxidoreductase</keyword>
<dbReference type="STRING" id="1104324.P186_1107"/>
<evidence type="ECO:0000256" key="10">
    <source>
        <dbReference type="SAM" id="Phobius"/>
    </source>
</evidence>
<comment type="similarity">
    <text evidence="2">Belongs to the VKOR family.</text>
</comment>